<proteinExistence type="predicted"/>
<keyword evidence="4" id="KW-1185">Reference proteome</keyword>
<dbReference type="Pfam" id="PF20681">
    <property type="entry name" value="DUF6818"/>
    <property type="match status" value="1"/>
</dbReference>
<reference evidence="3 4" key="1">
    <citation type="journal article" date="2015" name="Fungal Genet. Biol.">
        <title>Evolution of novel wood decay mechanisms in Agaricales revealed by the genome sequences of Fistulina hepatica and Cylindrobasidium torrendii.</title>
        <authorList>
            <person name="Floudas D."/>
            <person name="Held B.W."/>
            <person name="Riley R."/>
            <person name="Nagy L.G."/>
            <person name="Koehler G."/>
            <person name="Ransdell A.S."/>
            <person name="Younus H."/>
            <person name="Chow J."/>
            <person name="Chiniquy J."/>
            <person name="Lipzen A."/>
            <person name="Tritt A."/>
            <person name="Sun H."/>
            <person name="Haridas S."/>
            <person name="LaButti K."/>
            <person name="Ohm R.A."/>
            <person name="Kues U."/>
            <person name="Blanchette R.A."/>
            <person name="Grigoriev I.V."/>
            <person name="Minto R.E."/>
            <person name="Hibbett D.S."/>
        </authorList>
    </citation>
    <scope>NUCLEOTIDE SEQUENCE [LARGE SCALE GENOMIC DNA]</scope>
    <source>
        <strain evidence="3 4">ATCC 64428</strain>
    </source>
</reference>
<dbReference type="OrthoDB" id="99432at2759"/>
<dbReference type="AlphaFoldDB" id="A0A0D7AF49"/>
<dbReference type="EMBL" id="KN881721">
    <property type="protein sequence ID" value="KIY49754.1"/>
    <property type="molecule type" value="Genomic_DNA"/>
</dbReference>
<dbReference type="InterPro" id="IPR049203">
    <property type="entry name" value="DUF6818"/>
</dbReference>
<evidence type="ECO:0000256" key="1">
    <source>
        <dbReference type="SAM" id="MobiDB-lite"/>
    </source>
</evidence>
<dbReference type="PANTHER" id="PTHR34409">
    <property type="entry name" value="SET DOMAIN-CONTAINING PROTEIN"/>
    <property type="match status" value="1"/>
</dbReference>
<organism evidence="3 4">
    <name type="scientific">Fistulina hepatica ATCC 64428</name>
    <dbReference type="NCBI Taxonomy" id="1128425"/>
    <lineage>
        <taxon>Eukaryota</taxon>
        <taxon>Fungi</taxon>
        <taxon>Dikarya</taxon>
        <taxon>Basidiomycota</taxon>
        <taxon>Agaricomycotina</taxon>
        <taxon>Agaricomycetes</taxon>
        <taxon>Agaricomycetidae</taxon>
        <taxon>Agaricales</taxon>
        <taxon>Fistulinaceae</taxon>
        <taxon>Fistulina</taxon>
    </lineage>
</organism>
<feature type="region of interest" description="Disordered" evidence="1">
    <location>
        <begin position="45"/>
        <end position="66"/>
    </location>
</feature>
<evidence type="ECO:0000259" key="2">
    <source>
        <dbReference type="Pfam" id="PF20681"/>
    </source>
</evidence>
<accession>A0A0D7AF49</accession>
<feature type="domain" description="DUF6818" evidence="2">
    <location>
        <begin position="161"/>
        <end position="236"/>
    </location>
</feature>
<evidence type="ECO:0000313" key="4">
    <source>
        <dbReference type="Proteomes" id="UP000054144"/>
    </source>
</evidence>
<feature type="region of interest" description="Disordered" evidence="1">
    <location>
        <begin position="122"/>
        <end position="143"/>
    </location>
</feature>
<name>A0A0D7AF49_9AGAR</name>
<dbReference type="PANTHER" id="PTHR34409:SF1">
    <property type="entry name" value="MYB-LIKE DOMAIN-CONTAINING PROTEIN"/>
    <property type="match status" value="1"/>
</dbReference>
<feature type="compositionally biased region" description="Low complexity" evidence="1">
    <location>
        <begin position="499"/>
        <end position="510"/>
    </location>
</feature>
<gene>
    <name evidence="3" type="ORF">FISHEDRAFT_58012</name>
</gene>
<protein>
    <recommendedName>
        <fullName evidence="2">DUF6818 domain-containing protein</fullName>
    </recommendedName>
</protein>
<sequence>MSTTSDHFDATVQPEQRQFHADLTTGINYTRFGNGQWRPIALGLQEGLPQGNTPDAGPSPAFNSAALTSQSGLDADTPFEWSERQQLERVASPARFVAGSRHPDLKGKGKVLACGQKRKAADVPLNPPEAKRSRRGRVAGTPNYNTADKEALLDMIERHLPLGANGWSAVAADFNSWAVENRRPERTAKSLELKYKGWVRTTKPTGDAECPPEIERAHELEYQINAQAETRDLDDDSVVEISDNEVQPMKKLQVPAVSARTSARAVCVEPELDQSTNAAPAPVARRVMGRAPGAQTRAADFMASVSAALNPAVRRAEREERAAQSTANTQLILSSQRERDLQAEIIRLNAELMESRQRELLALVESPVLTHIQRLSIATIVHTIVDIVPALLIVTLGLSMPIPVLPITVRVCGCVAVTLLKLRMLKSNIDITPHAQRVLTFSSGQRIHDGGALAFHGESRCRYIDDKVPQGRPAEDLIIADFSQDLPAASRHMSPPTQGSSAISSWGASSYKADSPSEDVDMSVDSGCDNA</sequence>
<dbReference type="Proteomes" id="UP000054144">
    <property type="component" value="Unassembled WGS sequence"/>
</dbReference>
<evidence type="ECO:0000313" key="3">
    <source>
        <dbReference type="EMBL" id="KIY49754.1"/>
    </source>
</evidence>
<feature type="region of interest" description="Disordered" evidence="1">
    <location>
        <begin position="489"/>
        <end position="531"/>
    </location>
</feature>